<proteinExistence type="predicted"/>
<name>A0ACB9S5U8_9MYRT</name>
<accession>A0ACB9S5U8</accession>
<organism evidence="1 2">
    <name type="scientific">Melastoma candidum</name>
    <dbReference type="NCBI Taxonomy" id="119954"/>
    <lineage>
        <taxon>Eukaryota</taxon>
        <taxon>Viridiplantae</taxon>
        <taxon>Streptophyta</taxon>
        <taxon>Embryophyta</taxon>
        <taxon>Tracheophyta</taxon>
        <taxon>Spermatophyta</taxon>
        <taxon>Magnoliopsida</taxon>
        <taxon>eudicotyledons</taxon>
        <taxon>Gunneridae</taxon>
        <taxon>Pentapetalae</taxon>
        <taxon>rosids</taxon>
        <taxon>malvids</taxon>
        <taxon>Myrtales</taxon>
        <taxon>Melastomataceae</taxon>
        <taxon>Melastomatoideae</taxon>
        <taxon>Melastomateae</taxon>
        <taxon>Melastoma</taxon>
    </lineage>
</organism>
<keyword evidence="2" id="KW-1185">Reference proteome</keyword>
<dbReference type="EMBL" id="CM042881">
    <property type="protein sequence ID" value="KAI4386836.1"/>
    <property type="molecule type" value="Genomic_DNA"/>
</dbReference>
<protein>
    <submittedName>
        <fullName evidence="1">Uncharacterized protein</fullName>
    </submittedName>
</protein>
<evidence type="ECO:0000313" key="2">
    <source>
        <dbReference type="Proteomes" id="UP001057402"/>
    </source>
</evidence>
<gene>
    <name evidence="1" type="ORF">MLD38_004734</name>
</gene>
<evidence type="ECO:0000313" key="1">
    <source>
        <dbReference type="EMBL" id="KAI4386836.1"/>
    </source>
</evidence>
<comment type="caution">
    <text evidence="1">The sequence shown here is derived from an EMBL/GenBank/DDBJ whole genome shotgun (WGS) entry which is preliminary data.</text>
</comment>
<reference evidence="2" key="1">
    <citation type="journal article" date="2023" name="Front. Plant Sci.">
        <title>Chromosomal-level genome assembly of Melastoma candidum provides insights into trichome evolution.</title>
        <authorList>
            <person name="Zhong Y."/>
            <person name="Wu W."/>
            <person name="Sun C."/>
            <person name="Zou P."/>
            <person name="Liu Y."/>
            <person name="Dai S."/>
            <person name="Zhou R."/>
        </authorList>
    </citation>
    <scope>NUCLEOTIDE SEQUENCE [LARGE SCALE GENOMIC DNA]</scope>
</reference>
<sequence length="162" mass="18666">MKASSARCAVIVPPRPPTLPRKRPAATESVTNREIARYWRQRRIEEEDHLLAAIKAAARVRARRLSEDEYRRFVESLEEADCRDEETSRGAERRAEDGNEARLIIMDWWTKSKYAYLNQPAVGSTETPPRKRMADYRDKGSNNYTSSCFTFKPDVSPVLGVF</sequence>
<dbReference type="Proteomes" id="UP001057402">
    <property type="component" value="Chromosome 2"/>
</dbReference>